<dbReference type="Proteomes" id="UP001310386">
    <property type="component" value="Unassembled WGS sequence"/>
</dbReference>
<name>A0ABU5ZN68_9BACL</name>
<evidence type="ECO:0000313" key="7">
    <source>
        <dbReference type="Proteomes" id="UP001310386"/>
    </source>
</evidence>
<gene>
    <name evidence="6" type="ORF">VF724_20315</name>
</gene>
<dbReference type="PANTHER" id="PTHR46796:SF2">
    <property type="entry name" value="TRANSCRIPTIONAL REGULATORY PROTEIN"/>
    <property type="match status" value="1"/>
</dbReference>
<dbReference type="PROSITE" id="PS00041">
    <property type="entry name" value="HTH_ARAC_FAMILY_1"/>
    <property type="match status" value="1"/>
</dbReference>
<dbReference type="Gene3D" id="1.10.10.60">
    <property type="entry name" value="Homeodomain-like"/>
    <property type="match status" value="2"/>
</dbReference>
<keyword evidence="3" id="KW-0010">Activator</keyword>
<dbReference type="SUPFAM" id="SSF51215">
    <property type="entry name" value="Regulatory protein AraC"/>
    <property type="match status" value="1"/>
</dbReference>
<dbReference type="SUPFAM" id="SSF46689">
    <property type="entry name" value="Homeodomain-like"/>
    <property type="match status" value="2"/>
</dbReference>
<evidence type="ECO:0000313" key="6">
    <source>
        <dbReference type="EMBL" id="MEB3103961.1"/>
    </source>
</evidence>
<feature type="domain" description="HTH araC/xylS-type" evidence="5">
    <location>
        <begin position="117"/>
        <end position="214"/>
    </location>
</feature>
<dbReference type="RefSeq" id="WP_371756092.1">
    <property type="nucleotide sequence ID" value="NZ_JAYJLD010000062.1"/>
</dbReference>
<dbReference type="InterPro" id="IPR003313">
    <property type="entry name" value="AraC-bd"/>
</dbReference>
<keyword evidence="1" id="KW-0805">Transcription regulation</keyword>
<keyword evidence="7" id="KW-1185">Reference proteome</keyword>
<protein>
    <submittedName>
        <fullName evidence="6">AraC family transcriptional regulator</fullName>
    </submittedName>
</protein>
<dbReference type="InterPro" id="IPR050204">
    <property type="entry name" value="AraC_XylS_family_regulators"/>
</dbReference>
<dbReference type="InterPro" id="IPR009057">
    <property type="entry name" value="Homeodomain-like_sf"/>
</dbReference>
<dbReference type="PANTHER" id="PTHR46796">
    <property type="entry name" value="HTH-TYPE TRANSCRIPTIONAL ACTIVATOR RHAS-RELATED"/>
    <property type="match status" value="1"/>
</dbReference>
<evidence type="ECO:0000256" key="4">
    <source>
        <dbReference type="ARBA" id="ARBA00023163"/>
    </source>
</evidence>
<keyword evidence="4" id="KW-0804">Transcription</keyword>
<keyword evidence="2" id="KW-0238">DNA-binding</keyword>
<sequence>MFWCHGRTISLSARSTVLIPPDILHACNPDASREWRYMMIFIQPEWMEAVLEKVGQPFILHESNSVQVLQLMRCLTGGSSPLEKETQLIHTLSSLINYSDKVPVAIDSPAYEGRSLRHIKDYLDHHYRENITLDTLSEISGLSKYYLIRLFKEKYHVPPHTYQILLRINFAKREIRKSRSFAEVAQEAGFYDQSHFIKVFKHYVGTTPEIYSKSDRPQQEQFFTSAIHSYNLSYSHIDNM</sequence>
<dbReference type="SMART" id="SM00342">
    <property type="entry name" value="HTH_ARAC"/>
    <property type="match status" value="1"/>
</dbReference>
<dbReference type="PROSITE" id="PS01124">
    <property type="entry name" value="HTH_ARAC_FAMILY_2"/>
    <property type="match status" value="1"/>
</dbReference>
<dbReference type="InterPro" id="IPR037923">
    <property type="entry name" value="HTH-like"/>
</dbReference>
<reference evidence="6" key="1">
    <citation type="submission" date="2023-12" db="EMBL/GenBank/DDBJ databases">
        <title>Fervidustalea candida gen. nov., sp. nov., a novel member of the family Paenibacillaceae isolated from a geothermal area.</title>
        <authorList>
            <person name="Li W.-J."/>
            <person name="Jiao J.-Y."/>
            <person name="Chen Y."/>
        </authorList>
    </citation>
    <scope>NUCLEOTIDE SEQUENCE</scope>
    <source>
        <strain evidence="6">SYSU GA230002</strain>
    </source>
</reference>
<dbReference type="InterPro" id="IPR018060">
    <property type="entry name" value="HTH_AraC"/>
</dbReference>
<dbReference type="InterPro" id="IPR018062">
    <property type="entry name" value="HTH_AraC-typ_CS"/>
</dbReference>
<evidence type="ECO:0000259" key="5">
    <source>
        <dbReference type="PROSITE" id="PS01124"/>
    </source>
</evidence>
<dbReference type="Pfam" id="PF02311">
    <property type="entry name" value="AraC_binding"/>
    <property type="match status" value="1"/>
</dbReference>
<evidence type="ECO:0000256" key="3">
    <source>
        <dbReference type="ARBA" id="ARBA00023159"/>
    </source>
</evidence>
<dbReference type="Pfam" id="PF12833">
    <property type="entry name" value="HTH_18"/>
    <property type="match status" value="1"/>
</dbReference>
<evidence type="ECO:0000256" key="1">
    <source>
        <dbReference type="ARBA" id="ARBA00023015"/>
    </source>
</evidence>
<evidence type="ECO:0000256" key="2">
    <source>
        <dbReference type="ARBA" id="ARBA00023125"/>
    </source>
</evidence>
<organism evidence="6 7">
    <name type="scientific">Ferviditalea candida</name>
    <dbReference type="NCBI Taxonomy" id="3108399"/>
    <lineage>
        <taxon>Bacteria</taxon>
        <taxon>Bacillati</taxon>
        <taxon>Bacillota</taxon>
        <taxon>Bacilli</taxon>
        <taxon>Bacillales</taxon>
        <taxon>Paenibacillaceae</taxon>
        <taxon>Ferviditalea</taxon>
    </lineage>
</organism>
<dbReference type="EMBL" id="JAYJLD010000062">
    <property type="protein sequence ID" value="MEB3103961.1"/>
    <property type="molecule type" value="Genomic_DNA"/>
</dbReference>
<proteinExistence type="predicted"/>
<accession>A0ABU5ZN68</accession>
<comment type="caution">
    <text evidence="6">The sequence shown here is derived from an EMBL/GenBank/DDBJ whole genome shotgun (WGS) entry which is preliminary data.</text>
</comment>